<evidence type="ECO:0000313" key="1">
    <source>
        <dbReference type="EMBL" id="EKX91810.1"/>
    </source>
</evidence>
<name>L1MLB9_9CORY</name>
<comment type="caution">
    <text evidence="1">The sequence shown here is derived from an EMBL/GenBank/DDBJ whole genome shotgun (WGS) entry which is preliminary data.</text>
</comment>
<reference evidence="1 2" key="1">
    <citation type="submission" date="2012-05" db="EMBL/GenBank/DDBJ databases">
        <authorList>
            <person name="Weinstock G."/>
            <person name="Sodergren E."/>
            <person name="Lobos E.A."/>
            <person name="Fulton L."/>
            <person name="Fulton R."/>
            <person name="Courtney L."/>
            <person name="Fronick C."/>
            <person name="O'Laughlin M."/>
            <person name="Godfrey J."/>
            <person name="Wilson R.M."/>
            <person name="Miner T."/>
            <person name="Farmer C."/>
            <person name="Delehaunty K."/>
            <person name="Cordes M."/>
            <person name="Minx P."/>
            <person name="Tomlinson C."/>
            <person name="Chen J."/>
            <person name="Wollam A."/>
            <person name="Pepin K.H."/>
            <person name="Bhonagiri V."/>
            <person name="Zhang X."/>
            <person name="Suruliraj S."/>
            <person name="Warren W."/>
            <person name="Mitreva M."/>
            <person name="Mardis E.R."/>
            <person name="Wilson R.K."/>
        </authorList>
    </citation>
    <scope>NUCLEOTIDE SEQUENCE [LARGE SCALE GENOMIC DNA]</scope>
    <source>
        <strain evidence="1 2">F0235</strain>
    </source>
</reference>
<protein>
    <submittedName>
        <fullName evidence="1">Uncharacterized protein</fullName>
    </submittedName>
</protein>
<dbReference type="HOGENOM" id="CLU_3232308_0_0_11"/>
<dbReference type="EMBL" id="AMEM01000009">
    <property type="protein sequence ID" value="EKX91810.1"/>
    <property type="molecule type" value="Genomic_DNA"/>
</dbReference>
<dbReference type="PATRIC" id="fig|1035195.3.peg.426"/>
<dbReference type="AlphaFoldDB" id="L1MLB9"/>
<dbReference type="Proteomes" id="UP000010445">
    <property type="component" value="Unassembled WGS sequence"/>
</dbReference>
<dbReference type="STRING" id="1035195.HMPREF9997_00472"/>
<sequence>MTAALCLLTPVILAVFAMQMERFEAFSTRSSLPATNEPKKAEK</sequence>
<organism evidence="1 2">
    <name type="scientific">Corynebacterium durum F0235</name>
    <dbReference type="NCBI Taxonomy" id="1035195"/>
    <lineage>
        <taxon>Bacteria</taxon>
        <taxon>Bacillati</taxon>
        <taxon>Actinomycetota</taxon>
        <taxon>Actinomycetes</taxon>
        <taxon>Mycobacteriales</taxon>
        <taxon>Corynebacteriaceae</taxon>
        <taxon>Corynebacterium</taxon>
    </lineage>
</organism>
<dbReference type="GeneID" id="84895871"/>
<proteinExistence type="predicted"/>
<gene>
    <name evidence="1" type="ORF">HMPREF9997_00472</name>
</gene>
<dbReference type="RefSeq" id="WP_006062723.1">
    <property type="nucleotide sequence ID" value="NZ_KB290827.1"/>
</dbReference>
<accession>L1MLB9</accession>
<keyword evidence="2" id="KW-1185">Reference proteome</keyword>
<evidence type="ECO:0000313" key="2">
    <source>
        <dbReference type="Proteomes" id="UP000010445"/>
    </source>
</evidence>